<reference evidence="1" key="2">
    <citation type="journal article" date="2015" name="Data Brief">
        <title>Shoot transcriptome of the giant reed, Arundo donax.</title>
        <authorList>
            <person name="Barrero R.A."/>
            <person name="Guerrero F.D."/>
            <person name="Moolhuijzen P."/>
            <person name="Goolsby J.A."/>
            <person name="Tidwell J."/>
            <person name="Bellgard S.E."/>
            <person name="Bellgard M.I."/>
        </authorList>
    </citation>
    <scope>NUCLEOTIDE SEQUENCE</scope>
    <source>
        <tissue evidence="1">Shoot tissue taken approximately 20 cm above the soil surface</tissue>
    </source>
</reference>
<sequence>MAIMLLRIPTPRVKHICNNSQLLRKY</sequence>
<dbReference type="EMBL" id="GBRH01183006">
    <property type="protein sequence ID" value="JAE14890.1"/>
    <property type="molecule type" value="Transcribed_RNA"/>
</dbReference>
<name>A0A0A9FPZ5_ARUDO</name>
<reference evidence="1" key="1">
    <citation type="submission" date="2014-09" db="EMBL/GenBank/DDBJ databases">
        <authorList>
            <person name="Magalhaes I.L.F."/>
            <person name="Oliveira U."/>
            <person name="Santos F.R."/>
            <person name="Vidigal T.H.D.A."/>
            <person name="Brescovit A.D."/>
            <person name="Santos A.J."/>
        </authorList>
    </citation>
    <scope>NUCLEOTIDE SEQUENCE</scope>
    <source>
        <tissue evidence="1">Shoot tissue taken approximately 20 cm above the soil surface</tissue>
    </source>
</reference>
<proteinExistence type="predicted"/>
<protein>
    <submittedName>
        <fullName evidence="1">Uncharacterized protein</fullName>
    </submittedName>
</protein>
<accession>A0A0A9FPZ5</accession>
<dbReference type="AlphaFoldDB" id="A0A0A9FPZ5"/>
<organism evidence="1">
    <name type="scientific">Arundo donax</name>
    <name type="common">Giant reed</name>
    <name type="synonym">Donax arundinaceus</name>
    <dbReference type="NCBI Taxonomy" id="35708"/>
    <lineage>
        <taxon>Eukaryota</taxon>
        <taxon>Viridiplantae</taxon>
        <taxon>Streptophyta</taxon>
        <taxon>Embryophyta</taxon>
        <taxon>Tracheophyta</taxon>
        <taxon>Spermatophyta</taxon>
        <taxon>Magnoliopsida</taxon>
        <taxon>Liliopsida</taxon>
        <taxon>Poales</taxon>
        <taxon>Poaceae</taxon>
        <taxon>PACMAD clade</taxon>
        <taxon>Arundinoideae</taxon>
        <taxon>Arundineae</taxon>
        <taxon>Arundo</taxon>
    </lineage>
</organism>
<evidence type="ECO:0000313" key="1">
    <source>
        <dbReference type="EMBL" id="JAE14890.1"/>
    </source>
</evidence>